<dbReference type="InterPro" id="IPR041086">
    <property type="entry name" value="YBD"/>
</dbReference>
<proteinExistence type="predicted"/>
<feature type="domain" description="YAP binding" evidence="2">
    <location>
        <begin position="323"/>
        <end position="514"/>
    </location>
</feature>
<keyword evidence="1" id="KW-1133">Transmembrane helix</keyword>
<dbReference type="Gene3D" id="2.70.50.80">
    <property type="match status" value="1"/>
</dbReference>
<dbReference type="Pfam" id="PF17725">
    <property type="entry name" value="YBD"/>
    <property type="match status" value="1"/>
</dbReference>
<evidence type="ECO:0000256" key="1">
    <source>
        <dbReference type="SAM" id="Phobius"/>
    </source>
</evidence>
<protein>
    <recommendedName>
        <fullName evidence="2">YAP binding domain-containing protein</fullName>
    </recommendedName>
</protein>
<comment type="caution">
    <text evidence="3">The sequence shown here is derived from an EMBL/GenBank/DDBJ whole genome shotgun (WGS) entry which is preliminary data.</text>
</comment>
<name>A0ABQ8ERJ4_9FUNG</name>
<feature type="transmembrane region" description="Helical" evidence="1">
    <location>
        <begin position="12"/>
        <end position="36"/>
    </location>
</feature>
<evidence type="ECO:0000259" key="2">
    <source>
        <dbReference type="Pfam" id="PF17725"/>
    </source>
</evidence>
<sequence length="528" mass="57875">MYGYIHVSSTSAAAVAVATAAVAVAAVATAAVIIFTSNLLYYCRTFDLTSLCVNLPAALLWLLNLIPSSIITMRETTPYALRTRLPSSDVWGPAVSKTLSSPRASKLIPVLSETLTTTSPSTILTLKATPSGALDSETIPITTNYTQPKLDSPITKLTIKIPERQSQLDPHLASCTLDSTQMYSFPSATLSSATTHPACDDTTADMEISLDDAFPLYSTSSPCVSKFASTLPIGMGRPTAPMTPTLAQHGISLDTQWSTKVLLSRLQRRYSVPDLRYGGLVTTGISTSLDPTISGNFSCSSIPRGVADTPESKASIAASESILKLKYFYLFLDYAVQESEDETPRHQLAQYTGVDDPSKLPELDICLMPFIRFPMLKSTYDRSSCTASFYLMRVGLDMSLLNLGEFKNILLFEAKTYMTVECTTSVYSFGKRILETIEPQVPQSSSSDGFFYQFDYVRQFFTAFLNGFQFLDGVDEAQMAIENLSIMQMFEAIDFDSTRRTIACVMYEFQCGSGYVEMLRLVEGGITE</sequence>
<keyword evidence="4" id="KW-1185">Reference proteome</keyword>
<reference evidence="3 4" key="1">
    <citation type="submission" date="2021-02" db="EMBL/GenBank/DDBJ databases">
        <title>Variation within the Batrachochytrium salamandrivorans European outbreak.</title>
        <authorList>
            <person name="Kelly M."/>
            <person name="Pasmans F."/>
            <person name="Shea T.P."/>
            <person name="Munoz J.F."/>
            <person name="Carranza S."/>
            <person name="Cuomo C.A."/>
            <person name="Martel A."/>
        </authorList>
    </citation>
    <scope>NUCLEOTIDE SEQUENCE [LARGE SCALE GENOMIC DNA]</scope>
    <source>
        <strain evidence="3 4">AMFP18/2</strain>
    </source>
</reference>
<dbReference type="EMBL" id="JAFCIX010000580">
    <property type="protein sequence ID" value="KAH6585475.1"/>
    <property type="molecule type" value="Genomic_DNA"/>
</dbReference>
<gene>
    <name evidence="3" type="ORF">BASA50_001084</name>
</gene>
<keyword evidence="1" id="KW-0812">Transmembrane</keyword>
<dbReference type="Proteomes" id="UP001648503">
    <property type="component" value="Unassembled WGS sequence"/>
</dbReference>
<keyword evidence="1" id="KW-0472">Membrane</keyword>
<evidence type="ECO:0000313" key="3">
    <source>
        <dbReference type="EMBL" id="KAH6585475.1"/>
    </source>
</evidence>
<organism evidence="3 4">
    <name type="scientific">Batrachochytrium salamandrivorans</name>
    <dbReference type="NCBI Taxonomy" id="1357716"/>
    <lineage>
        <taxon>Eukaryota</taxon>
        <taxon>Fungi</taxon>
        <taxon>Fungi incertae sedis</taxon>
        <taxon>Chytridiomycota</taxon>
        <taxon>Chytridiomycota incertae sedis</taxon>
        <taxon>Chytridiomycetes</taxon>
        <taxon>Rhizophydiales</taxon>
        <taxon>Rhizophydiales incertae sedis</taxon>
        <taxon>Batrachochytrium</taxon>
    </lineage>
</organism>
<evidence type="ECO:0000313" key="4">
    <source>
        <dbReference type="Proteomes" id="UP001648503"/>
    </source>
</evidence>
<feature type="transmembrane region" description="Helical" evidence="1">
    <location>
        <begin position="48"/>
        <end position="66"/>
    </location>
</feature>
<accession>A0ABQ8ERJ4</accession>